<accession>A0A1F6CZS1</accession>
<dbReference type="InterPro" id="IPR036429">
    <property type="entry name" value="SpoA-like_sf"/>
</dbReference>
<dbReference type="Gene3D" id="2.30.330.10">
    <property type="entry name" value="SpoA-like"/>
    <property type="match status" value="1"/>
</dbReference>
<evidence type="ECO:0000256" key="3">
    <source>
        <dbReference type="ARBA" id="ARBA00011049"/>
    </source>
</evidence>
<dbReference type="GO" id="GO:0005886">
    <property type="term" value="C:plasma membrane"/>
    <property type="evidence" value="ECO:0007669"/>
    <property type="project" value="UniProtKB-SubCell"/>
</dbReference>
<organism evidence="11 12">
    <name type="scientific">Handelsmanbacteria sp. (strain RIFCSPLOWO2_12_FULL_64_10)</name>
    <dbReference type="NCBI Taxonomy" id="1817868"/>
    <lineage>
        <taxon>Bacteria</taxon>
        <taxon>Candidatus Handelsmaniibacteriota</taxon>
    </lineage>
</organism>
<dbReference type="SUPFAM" id="SSF103039">
    <property type="entry name" value="CheC-like"/>
    <property type="match status" value="1"/>
</dbReference>
<keyword evidence="5" id="KW-1003">Cell membrane</keyword>
<dbReference type="Gene3D" id="3.40.1550.10">
    <property type="entry name" value="CheC-like"/>
    <property type="match status" value="1"/>
</dbReference>
<comment type="similarity">
    <text evidence="3">Belongs to the FliM family.</text>
</comment>
<comment type="subcellular location">
    <subcellularLocation>
        <location evidence="1">Bacterial flagellum basal body</location>
    </subcellularLocation>
    <subcellularLocation>
        <location evidence="2">Cell membrane</location>
        <topology evidence="2">Peripheral membrane protein</topology>
    </subcellularLocation>
</comment>
<evidence type="ECO:0000256" key="2">
    <source>
        <dbReference type="ARBA" id="ARBA00004202"/>
    </source>
</evidence>
<evidence type="ECO:0000259" key="10">
    <source>
        <dbReference type="Pfam" id="PF01052"/>
    </source>
</evidence>
<evidence type="ECO:0000313" key="11">
    <source>
        <dbReference type="EMBL" id="OGG54332.1"/>
    </source>
</evidence>
<evidence type="ECO:0000256" key="4">
    <source>
        <dbReference type="ARBA" id="ARBA00021898"/>
    </source>
</evidence>
<dbReference type="GO" id="GO:0009425">
    <property type="term" value="C:bacterial-type flagellum basal body"/>
    <property type="evidence" value="ECO:0007669"/>
    <property type="project" value="UniProtKB-SubCell"/>
</dbReference>
<feature type="domain" description="Flagellar motor switch protein FliN-like C-terminal" evidence="10">
    <location>
        <begin position="114"/>
        <end position="184"/>
    </location>
</feature>
<comment type="caution">
    <text evidence="11">The sequence shown here is derived from an EMBL/GenBank/DDBJ whole genome shotgun (WGS) entry which is preliminary data.</text>
</comment>
<evidence type="ECO:0000256" key="7">
    <source>
        <dbReference type="ARBA" id="ARBA00022779"/>
    </source>
</evidence>
<dbReference type="CDD" id="cd17908">
    <property type="entry name" value="FliM"/>
    <property type="match status" value="1"/>
</dbReference>
<keyword evidence="7" id="KW-0283">Flagellar rotation</keyword>
<protein>
    <recommendedName>
        <fullName evidence="4">Flagellar motor switch protein FliM</fullName>
    </recommendedName>
</protein>
<dbReference type="GO" id="GO:0071978">
    <property type="term" value="P:bacterial-type flagellum-dependent swarming motility"/>
    <property type="evidence" value="ECO:0007669"/>
    <property type="project" value="TreeGrafter"/>
</dbReference>
<dbReference type="SUPFAM" id="SSF101801">
    <property type="entry name" value="Surface presentation of antigens (SPOA)"/>
    <property type="match status" value="1"/>
</dbReference>
<dbReference type="PANTHER" id="PTHR30034:SF6">
    <property type="entry name" value="YOP PROTEINS TRANSLOCATION PROTEIN Q"/>
    <property type="match status" value="1"/>
</dbReference>
<dbReference type="GO" id="GO:0050918">
    <property type="term" value="P:positive chemotaxis"/>
    <property type="evidence" value="ECO:0007669"/>
    <property type="project" value="TreeGrafter"/>
</dbReference>
<dbReference type="InterPro" id="IPR028976">
    <property type="entry name" value="CheC-like_sf"/>
</dbReference>
<name>A0A1F6CZS1_HANXR</name>
<dbReference type="AlphaFoldDB" id="A0A1F6CZS1"/>
<dbReference type="Proteomes" id="UP000178606">
    <property type="component" value="Unassembled WGS sequence"/>
</dbReference>
<dbReference type="GO" id="GO:0003774">
    <property type="term" value="F:cytoskeletal motor activity"/>
    <property type="evidence" value="ECO:0007669"/>
    <property type="project" value="InterPro"/>
</dbReference>
<evidence type="ECO:0000256" key="8">
    <source>
        <dbReference type="ARBA" id="ARBA00023136"/>
    </source>
</evidence>
<reference evidence="11 12" key="1">
    <citation type="journal article" date="2016" name="Nat. Commun.">
        <title>Thousands of microbial genomes shed light on interconnected biogeochemical processes in an aquifer system.</title>
        <authorList>
            <person name="Anantharaman K."/>
            <person name="Brown C.T."/>
            <person name="Hug L.A."/>
            <person name="Sharon I."/>
            <person name="Castelle C.J."/>
            <person name="Probst A.J."/>
            <person name="Thomas B.C."/>
            <person name="Singh A."/>
            <person name="Wilkins M.J."/>
            <person name="Karaoz U."/>
            <person name="Brodie E.L."/>
            <person name="Williams K.H."/>
            <person name="Hubbard S.S."/>
            <person name="Banfield J.F."/>
        </authorList>
    </citation>
    <scope>NUCLEOTIDE SEQUENCE [LARGE SCALE GENOMIC DNA]</scope>
    <source>
        <strain evidence="12">RIFCSPLOWO2_12_FULL_64_10</strain>
    </source>
</reference>
<evidence type="ECO:0000256" key="9">
    <source>
        <dbReference type="ARBA" id="ARBA00023143"/>
    </source>
</evidence>
<evidence type="ECO:0000256" key="6">
    <source>
        <dbReference type="ARBA" id="ARBA00022500"/>
    </source>
</evidence>
<keyword evidence="9" id="KW-0975">Bacterial flagellum</keyword>
<dbReference type="InterPro" id="IPR001543">
    <property type="entry name" value="FliN-like_C"/>
</dbReference>
<dbReference type="Pfam" id="PF02154">
    <property type="entry name" value="FliM"/>
    <property type="match status" value="1"/>
</dbReference>
<keyword evidence="6" id="KW-0145">Chemotaxis</keyword>
<dbReference type="EMBL" id="MFKF01000105">
    <property type="protein sequence ID" value="OGG54332.1"/>
    <property type="molecule type" value="Genomic_DNA"/>
</dbReference>
<gene>
    <name evidence="11" type="ORF">A3F84_09220</name>
</gene>
<evidence type="ECO:0000256" key="5">
    <source>
        <dbReference type="ARBA" id="ARBA00022475"/>
    </source>
</evidence>
<evidence type="ECO:0000313" key="12">
    <source>
        <dbReference type="Proteomes" id="UP000178606"/>
    </source>
</evidence>
<dbReference type="Pfam" id="PF01052">
    <property type="entry name" value="FliMN_C"/>
    <property type="match status" value="1"/>
</dbReference>
<sequence>MGESHTLTAIERGVMAKVVRRTMAELETTWEPLIKVRVSDAELETNPEFMQVAAPSDTVILIAFEINSQGVSGLVNLCYPFFTLEPVMNLLNVQSWVYREKRPNEGERQKRLDQVKGIETEMKVTWGRGIVSAEDLADLRVGDTLILDTQAGDPGVVFVEDQPVFLARPGVNSRGRHAVELLRAIPQTEVRRYV</sequence>
<dbReference type="InterPro" id="IPR001689">
    <property type="entry name" value="Flag_FliM"/>
</dbReference>
<dbReference type="PANTHER" id="PTHR30034">
    <property type="entry name" value="FLAGELLAR MOTOR SWITCH PROTEIN FLIM"/>
    <property type="match status" value="1"/>
</dbReference>
<evidence type="ECO:0000256" key="1">
    <source>
        <dbReference type="ARBA" id="ARBA00004117"/>
    </source>
</evidence>
<keyword evidence="8" id="KW-0472">Membrane</keyword>
<proteinExistence type="inferred from homology"/>